<evidence type="ECO:0000256" key="1">
    <source>
        <dbReference type="SAM" id="MobiDB-lite"/>
    </source>
</evidence>
<dbReference type="InterPro" id="IPR046529">
    <property type="entry name" value="DUF6594"/>
</dbReference>
<accession>A0A6A6TXH7</accession>
<feature type="compositionally biased region" description="Acidic residues" evidence="1">
    <location>
        <begin position="101"/>
        <end position="143"/>
    </location>
</feature>
<dbReference type="OrthoDB" id="5416037at2759"/>
<reference evidence="3" key="1">
    <citation type="journal article" date="2020" name="Stud. Mycol.">
        <title>101 Dothideomycetes genomes: a test case for predicting lifestyles and emergence of pathogens.</title>
        <authorList>
            <person name="Haridas S."/>
            <person name="Albert R."/>
            <person name="Binder M."/>
            <person name="Bloem J."/>
            <person name="Labutti K."/>
            <person name="Salamov A."/>
            <person name="Andreopoulos B."/>
            <person name="Baker S."/>
            <person name="Barry K."/>
            <person name="Bills G."/>
            <person name="Bluhm B."/>
            <person name="Cannon C."/>
            <person name="Castanera R."/>
            <person name="Culley D."/>
            <person name="Daum C."/>
            <person name="Ezra D."/>
            <person name="Gonzalez J."/>
            <person name="Henrissat B."/>
            <person name="Kuo A."/>
            <person name="Liang C."/>
            <person name="Lipzen A."/>
            <person name="Lutzoni F."/>
            <person name="Magnuson J."/>
            <person name="Mondo S."/>
            <person name="Nolan M."/>
            <person name="Ohm R."/>
            <person name="Pangilinan J."/>
            <person name="Park H.-J."/>
            <person name="Ramirez L."/>
            <person name="Alfaro M."/>
            <person name="Sun H."/>
            <person name="Tritt A."/>
            <person name="Yoshinaga Y."/>
            <person name="Zwiers L.-H."/>
            <person name="Turgeon B."/>
            <person name="Goodwin S."/>
            <person name="Spatafora J."/>
            <person name="Crous P."/>
            <person name="Grigoriev I."/>
        </authorList>
    </citation>
    <scope>NUCLEOTIDE SEQUENCE</scope>
    <source>
        <strain evidence="3">CBS 115976</strain>
    </source>
</reference>
<feature type="domain" description="DUF6594" evidence="2">
    <location>
        <begin position="298"/>
        <end position="506"/>
    </location>
</feature>
<sequence length="536" mass="59895">MEAHENVASAEKASFIDSFKHSVLPTAIEQYRTSSRSSSVDITLQLQPDEQVVEAGLQSADAINNLTDLGHVKQSIQQQKPEDAADDSGSKSEEDSVNGSDCEDADESDVEEEEEEEEIETDNEEDEESEDDREMSSDEDDNFSEPTSTSSLGHHENKKFDPPSTAPYTHPALQHLRDLASPDLHSPQPQRHFKPPATTAEEHESEHIYHPTAPHQVPVHPFAGHPQWHHTFPQMYPSHPLIPPQHLHQHLYWNHQYSLAAIPLNSRPLVANGHPIPAPEAPAPCRPARTQCHDGSNYNRLAKALSNGDGNPTPLYRRFSQLNHRVLLHLQAEITDLEDELQVIDEEMKLLTSPHSATYQKMAPSVPFIDLRSREELRELGDKRTQCLGRIFVKLGQYNKALTSHDSDIGTYPPATAHQVSGYRRWAKVNEIGDYRFLDHTEDLIALCNTPDPTRHHSSLETMPDSPGAPKRATSTCKCVDQSLMPQKFLNVLGSYTFGIVFAILVAPATGQPWWAVALSLGSAWIVELLLTRYAA</sequence>
<dbReference type="Proteomes" id="UP000799302">
    <property type="component" value="Unassembled WGS sequence"/>
</dbReference>
<dbReference type="PANTHER" id="PTHR34502:SF6">
    <property type="entry name" value="DUF6594 DOMAIN-CONTAINING PROTEIN"/>
    <property type="match status" value="1"/>
</dbReference>
<proteinExistence type="predicted"/>
<organism evidence="3 4">
    <name type="scientific">Microthyrium microscopicum</name>
    <dbReference type="NCBI Taxonomy" id="703497"/>
    <lineage>
        <taxon>Eukaryota</taxon>
        <taxon>Fungi</taxon>
        <taxon>Dikarya</taxon>
        <taxon>Ascomycota</taxon>
        <taxon>Pezizomycotina</taxon>
        <taxon>Dothideomycetes</taxon>
        <taxon>Dothideomycetes incertae sedis</taxon>
        <taxon>Microthyriales</taxon>
        <taxon>Microthyriaceae</taxon>
        <taxon>Microthyrium</taxon>
    </lineage>
</organism>
<evidence type="ECO:0000313" key="3">
    <source>
        <dbReference type="EMBL" id="KAF2664522.1"/>
    </source>
</evidence>
<dbReference type="EMBL" id="MU004242">
    <property type="protein sequence ID" value="KAF2664522.1"/>
    <property type="molecule type" value="Genomic_DNA"/>
</dbReference>
<dbReference type="AlphaFoldDB" id="A0A6A6TXH7"/>
<protein>
    <recommendedName>
        <fullName evidence="2">DUF6594 domain-containing protein</fullName>
    </recommendedName>
</protein>
<name>A0A6A6TXH7_9PEZI</name>
<gene>
    <name evidence="3" type="ORF">BT63DRAFT_91286</name>
</gene>
<dbReference type="Pfam" id="PF20237">
    <property type="entry name" value="DUF6594"/>
    <property type="match status" value="1"/>
</dbReference>
<feature type="region of interest" description="Disordered" evidence="1">
    <location>
        <begin position="70"/>
        <end position="207"/>
    </location>
</feature>
<keyword evidence="4" id="KW-1185">Reference proteome</keyword>
<evidence type="ECO:0000259" key="2">
    <source>
        <dbReference type="Pfam" id="PF20237"/>
    </source>
</evidence>
<evidence type="ECO:0000313" key="4">
    <source>
        <dbReference type="Proteomes" id="UP000799302"/>
    </source>
</evidence>
<feature type="compositionally biased region" description="Basic and acidic residues" evidence="1">
    <location>
        <begin position="80"/>
        <end position="94"/>
    </location>
</feature>
<dbReference type="PANTHER" id="PTHR34502">
    <property type="entry name" value="DUF6594 DOMAIN-CONTAINING PROTEIN-RELATED"/>
    <property type="match status" value="1"/>
</dbReference>